<dbReference type="SUPFAM" id="SSF52540">
    <property type="entry name" value="P-loop containing nucleoside triphosphate hydrolases"/>
    <property type="match status" value="1"/>
</dbReference>
<dbReference type="EMBL" id="PIQN01000022">
    <property type="protein sequence ID" value="PKA40419.1"/>
    <property type="molecule type" value="Genomic_DNA"/>
</dbReference>
<dbReference type="AlphaFoldDB" id="A0A2N0D2V2"/>
<comment type="caution">
    <text evidence="1">The sequence shown here is derived from an EMBL/GenBank/DDBJ whole genome shotgun (WGS) entry which is preliminary data.</text>
</comment>
<sequence length="269" mass="29808">MSVFDKLRSSKRKTPPVLAVYGIGGVGKTTLAGEFPDALYLHTSGEETPVDLDIPAIEIESYDEMIEAFSTLLTEEHQYKSVIIDSLDAFEKMLWAATCARMGWDTIDSNDKGSPTAFGKGYLEADNDWLEYMGGARALSRSGINVVQILHCKVKSFNDPLLDPYDRYRPKLQDRATDIIMEKSDALLFMSKRASIKQVDKGFGKKENKAVGMSGGERVIYTDERAGFLAKNRLNMPATIPYVKGKGYDALAAYFYTPHDVTAAEDEAA</sequence>
<dbReference type="Proteomes" id="UP000232164">
    <property type="component" value="Unassembled WGS sequence"/>
</dbReference>
<reference evidence="1 2" key="1">
    <citation type="submission" date="2017-11" db="EMBL/GenBank/DDBJ databases">
        <authorList>
            <person name="Han C.G."/>
        </authorList>
    </citation>
    <scope>NUCLEOTIDE SEQUENCE [LARGE SCALE GENOMIC DNA]</scope>
    <source>
        <strain evidence="1 2">HCNT1</strain>
    </source>
</reference>
<reference evidence="1 2" key="2">
    <citation type="submission" date="2017-12" db="EMBL/GenBank/DDBJ databases">
        <title>Genome sequence of Rhizobium sullae HCNT1 isolated from Sulla coronaria nodules and featuring peculiar denitrification phenotypes.</title>
        <authorList>
            <person name="De Diego-Diaz B."/>
            <person name="Treu L."/>
            <person name="Campanaro S."/>
            <person name="Da Silva Duarte V."/>
            <person name="Basaglia M."/>
            <person name="Favaro L."/>
            <person name="Casella S."/>
            <person name="Squartini A."/>
        </authorList>
    </citation>
    <scope>NUCLEOTIDE SEQUENCE [LARGE SCALE GENOMIC DNA]</scope>
    <source>
        <strain evidence="1 2">HCNT1</strain>
    </source>
</reference>
<organism evidence="1 2">
    <name type="scientific">Rhizobium sullae</name>
    <name type="common">Rhizobium hedysari</name>
    <dbReference type="NCBI Taxonomy" id="50338"/>
    <lineage>
        <taxon>Bacteria</taxon>
        <taxon>Pseudomonadati</taxon>
        <taxon>Pseudomonadota</taxon>
        <taxon>Alphaproteobacteria</taxon>
        <taxon>Hyphomicrobiales</taxon>
        <taxon>Rhizobiaceae</taxon>
        <taxon>Rhizobium/Agrobacterium group</taxon>
        <taxon>Rhizobium</taxon>
    </lineage>
</organism>
<dbReference type="Pfam" id="PF13479">
    <property type="entry name" value="AAA_24"/>
    <property type="match status" value="1"/>
</dbReference>
<gene>
    <name evidence="1" type="ORF">CWR43_27960</name>
</gene>
<name>A0A2N0D2V2_RHISU</name>
<dbReference type="RefSeq" id="WP_100772662.1">
    <property type="nucleotide sequence ID" value="NZ_PIQN01000022.1"/>
</dbReference>
<evidence type="ECO:0000313" key="2">
    <source>
        <dbReference type="Proteomes" id="UP000232164"/>
    </source>
</evidence>
<proteinExistence type="predicted"/>
<evidence type="ECO:0000313" key="1">
    <source>
        <dbReference type="EMBL" id="PKA40419.1"/>
    </source>
</evidence>
<protein>
    <submittedName>
        <fullName evidence="1">Oxidoreductase</fullName>
    </submittedName>
</protein>
<accession>A0A2N0D2V2</accession>
<dbReference type="InterPro" id="IPR027417">
    <property type="entry name" value="P-loop_NTPase"/>
</dbReference>